<feature type="region of interest" description="Disordered" evidence="1">
    <location>
        <begin position="155"/>
        <end position="174"/>
    </location>
</feature>
<evidence type="ECO:0000313" key="3">
    <source>
        <dbReference type="Proteomes" id="UP001586593"/>
    </source>
</evidence>
<accession>A0ABR3VW71</accession>
<feature type="compositionally biased region" description="Basic and acidic residues" evidence="1">
    <location>
        <begin position="155"/>
        <end position="173"/>
    </location>
</feature>
<comment type="caution">
    <text evidence="2">The sequence shown here is derived from an EMBL/GenBank/DDBJ whole genome shotgun (WGS) entry which is preliminary data.</text>
</comment>
<keyword evidence="3" id="KW-1185">Reference proteome</keyword>
<gene>
    <name evidence="2" type="ORF">VTK73DRAFT_246</name>
</gene>
<sequence>MLVEPPVLHWPTSSETCGIAFLIRLVAVACQHDGSVSDARFRSRCPFSMTFLVLAYREPSKVGLGARCRNPAVRAWPPWHSAGVIGKGRVSKGDTPVLYLPSSLFSSFLSSRVSTSHAPDGLAPQCGNETDHPLRNRPFPRIDETWAGQYCGGSEARDPTWEHTTARARDPPHKRSAYRPFHRCTAQTYVAGCAPELGKCIASGWMGIFHWALDRTSIT</sequence>
<evidence type="ECO:0000256" key="1">
    <source>
        <dbReference type="SAM" id="MobiDB-lite"/>
    </source>
</evidence>
<reference evidence="2 3" key="1">
    <citation type="journal article" date="2024" name="Commun. Biol.">
        <title>Comparative genomic analysis of thermophilic fungi reveals convergent evolutionary adaptations and gene losses.</title>
        <authorList>
            <person name="Steindorff A.S."/>
            <person name="Aguilar-Pontes M.V."/>
            <person name="Robinson A.J."/>
            <person name="Andreopoulos B."/>
            <person name="LaButti K."/>
            <person name="Kuo A."/>
            <person name="Mondo S."/>
            <person name="Riley R."/>
            <person name="Otillar R."/>
            <person name="Haridas S."/>
            <person name="Lipzen A."/>
            <person name="Grimwood J."/>
            <person name="Schmutz J."/>
            <person name="Clum A."/>
            <person name="Reid I.D."/>
            <person name="Moisan M.C."/>
            <person name="Butler G."/>
            <person name="Nguyen T.T.M."/>
            <person name="Dewar K."/>
            <person name="Conant G."/>
            <person name="Drula E."/>
            <person name="Henrissat B."/>
            <person name="Hansel C."/>
            <person name="Singer S."/>
            <person name="Hutchinson M.I."/>
            <person name="de Vries R.P."/>
            <person name="Natvig D.O."/>
            <person name="Powell A.J."/>
            <person name="Tsang A."/>
            <person name="Grigoriev I.V."/>
        </authorList>
    </citation>
    <scope>NUCLEOTIDE SEQUENCE [LARGE SCALE GENOMIC DNA]</scope>
    <source>
        <strain evidence="2 3">ATCC 24622</strain>
    </source>
</reference>
<organism evidence="2 3">
    <name type="scientific">Phialemonium thermophilum</name>
    <dbReference type="NCBI Taxonomy" id="223376"/>
    <lineage>
        <taxon>Eukaryota</taxon>
        <taxon>Fungi</taxon>
        <taxon>Dikarya</taxon>
        <taxon>Ascomycota</taxon>
        <taxon>Pezizomycotina</taxon>
        <taxon>Sordariomycetes</taxon>
        <taxon>Sordariomycetidae</taxon>
        <taxon>Cephalothecales</taxon>
        <taxon>Cephalothecaceae</taxon>
        <taxon>Phialemonium</taxon>
    </lineage>
</organism>
<proteinExistence type="predicted"/>
<dbReference type="Proteomes" id="UP001586593">
    <property type="component" value="Unassembled WGS sequence"/>
</dbReference>
<dbReference type="EMBL" id="JAZHXJ010001023">
    <property type="protein sequence ID" value="KAL1846600.1"/>
    <property type="molecule type" value="Genomic_DNA"/>
</dbReference>
<protein>
    <submittedName>
        <fullName evidence="2">Uncharacterized protein</fullName>
    </submittedName>
</protein>
<name>A0ABR3VW71_9PEZI</name>
<evidence type="ECO:0000313" key="2">
    <source>
        <dbReference type="EMBL" id="KAL1846600.1"/>
    </source>
</evidence>